<evidence type="ECO:0008006" key="4">
    <source>
        <dbReference type="Google" id="ProtNLM"/>
    </source>
</evidence>
<proteinExistence type="predicted"/>
<keyword evidence="3" id="KW-1185">Reference proteome</keyword>
<comment type="caution">
    <text evidence="2">The sequence shown here is derived from an EMBL/GenBank/DDBJ whole genome shotgun (WGS) entry which is preliminary data.</text>
</comment>
<protein>
    <recommendedName>
        <fullName evidence="4">Secreted protein</fullName>
    </recommendedName>
</protein>
<accession>A0AAN9L5P5</accession>
<sequence length="153" mass="17604">MRWLLCWACGVARLRRSSSSPFLSVSWTSGLALGAAEMHGSTYLWPRSSLFPASGIFNTRHDLLERLHEQNRGASSRLQGLITSELLSNHQPPTMLLNLPSARTIRSLWLRLRFTVRGWLCIARRDQKKHLFHAKSKALFWPNLNYVTEIYVD</sequence>
<organism evidence="2 3">
    <name type="scientific">Canavalia gladiata</name>
    <name type="common">Sword bean</name>
    <name type="synonym">Dolichos gladiatus</name>
    <dbReference type="NCBI Taxonomy" id="3824"/>
    <lineage>
        <taxon>Eukaryota</taxon>
        <taxon>Viridiplantae</taxon>
        <taxon>Streptophyta</taxon>
        <taxon>Embryophyta</taxon>
        <taxon>Tracheophyta</taxon>
        <taxon>Spermatophyta</taxon>
        <taxon>Magnoliopsida</taxon>
        <taxon>eudicotyledons</taxon>
        <taxon>Gunneridae</taxon>
        <taxon>Pentapetalae</taxon>
        <taxon>rosids</taxon>
        <taxon>fabids</taxon>
        <taxon>Fabales</taxon>
        <taxon>Fabaceae</taxon>
        <taxon>Papilionoideae</taxon>
        <taxon>50 kb inversion clade</taxon>
        <taxon>NPAAA clade</taxon>
        <taxon>indigoferoid/millettioid clade</taxon>
        <taxon>Phaseoleae</taxon>
        <taxon>Canavalia</taxon>
    </lineage>
</organism>
<dbReference type="Proteomes" id="UP001367508">
    <property type="component" value="Unassembled WGS sequence"/>
</dbReference>
<evidence type="ECO:0000313" key="2">
    <source>
        <dbReference type="EMBL" id="KAK7329216.1"/>
    </source>
</evidence>
<feature type="chain" id="PRO_5042880506" description="Secreted protein" evidence="1">
    <location>
        <begin position="20"/>
        <end position="153"/>
    </location>
</feature>
<feature type="signal peptide" evidence="1">
    <location>
        <begin position="1"/>
        <end position="19"/>
    </location>
</feature>
<dbReference type="AlphaFoldDB" id="A0AAN9L5P5"/>
<name>A0AAN9L5P5_CANGL</name>
<keyword evidence="1" id="KW-0732">Signal</keyword>
<reference evidence="2 3" key="1">
    <citation type="submission" date="2024-01" db="EMBL/GenBank/DDBJ databases">
        <title>The genomes of 5 underutilized Papilionoideae crops provide insights into root nodulation and disease resistanc.</title>
        <authorList>
            <person name="Jiang F."/>
        </authorList>
    </citation>
    <scope>NUCLEOTIDE SEQUENCE [LARGE SCALE GENOMIC DNA]</scope>
    <source>
        <strain evidence="2">LVBAO_FW01</strain>
        <tissue evidence="2">Leaves</tissue>
    </source>
</reference>
<evidence type="ECO:0000313" key="3">
    <source>
        <dbReference type="Proteomes" id="UP001367508"/>
    </source>
</evidence>
<gene>
    <name evidence="2" type="ORF">VNO77_23367</name>
</gene>
<dbReference type="EMBL" id="JAYMYQ010000005">
    <property type="protein sequence ID" value="KAK7329216.1"/>
    <property type="molecule type" value="Genomic_DNA"/>
</dbReference>
<evidence type="ECO:0000256" key="1">
    <source>
        <dbReference type="SAM" id="SignalP"/>
    </source>
</evidence>